<dbReference type="NCBIfam" id="NF033795">
    <property type="entry name" value="chaper_CopZ_Bs"/>
    <property type="match status" value="1"/>
</dbReference>
<dbReference type="PANTHER" id="PTHR46594:SF4">
    <property type="entry name" value="P-TYPE CATION-TRANSPORTING ATPASE"/>
    <property type="match status" value="1"/>
</dbReference>
<proteinExistence type="predicted"/>
<organism evidence="8 9">
    <name type="scientific">Priestia flexa</name>
    <dbReference type="NCBI Taxonomy" id="86664"/>
    <lineage>
        <taxon>Bacteria</taxon>
        <taxon>Bacillati</taxon>
        <taxon>Bacillota</taxon>
        <taxon>Bacilli</taxon>
        <taxon>Bacillales</taxon>
        <taxon>Bacillaceae</taxon>
        <taxon>Priestia</taxon>
    </lineage>
</organism>
<feature type="domain" description="HMA" evidence="7">
    <location>
        <begin position="2"/>
        <end position="68"/>
    </location>
</feature>
<evidence type="ECO:0000256" key="6">
    <source>
        <dbReference type="ARBA" id="ARBA00023186"/>
    </source>
</evidence>
<evidence type="ECO:0000256" key="1">
    <source>
        <dbReference type="ARBA" id="ARBA00004496"/>
    </source>
</evidence>
<dbReference type="PRINTS" id="PR00944">
    <property type="entry name" value="CUEXPORT"/>
</dbReference>
<reference evidence="8" key="1">
    <citation type="submission" date="2020-12" db="EMBL/GenBank/DDBJ databases">
        <title>PHA producing bacteria isolated from mangrove.</title>
        <authorList>
            <person name="Zheng W."/>
            <person name="Yu S."/>
            <person name="Huang Y."/>
        </authorList>
    </citation>
    <scope>NUCLEOTIDE SEQUENCE</scope>
    <source>
        <strain evidence="8">GN22-4</strain>
    </source>
</reference>
<gene>
    <name evidence="8" type="primary">copZ</name>
    <name evidence="8" type="ORF">JF537_09555</name>
</gene>
<dbReference type="AlphaFoldDB" id="A0A8I1SNX2"/>
<evidence type="ECO:0000256" key="5">
    <source>
        <dbReference type="ARBA" id="ARBA00023008"/>
    </source>
</evidence>
<name>A0A8I1SNX2_9BACI</name>
<dbReference type="PANTHER" id="PTHR46594">
    <property type="entry name" value="P-TYPE CATION-TRANSPORTING ATPASE"/>
    <property type="match status" value="1"/>
</dbReference>
<dbReference type="PROSITE" id="PS01047">
    <property type="entry name" value="HMA_1"/>
    <property type="match status" value="1"/>
</dbReference>
<dbReference type="Gene3D" id="3.30.70.100">
    <property type="match status" value="1"/>
</dbReference>
<dbReference type="InterPro" id="IPR049740">
    <property type="entry name" value="CopZ"/>
</dbReference>
<dbReference type="GO" id="GO:0006825">
    <property type="term" value="P:copper ion transport"/>
    <property type="evidence" value="ECO:0007669"/>
    <property type="project" value="InterPro"/>
</dbReference>
<evidence type="ECO:0000256" key="4">
    <source>
        <dbReference type="ARBA" id="ARBA00022723"/>
    </source>
</evidence>
<dbReference type="FunFam" id="3.30.70.100:FF:000005">
    <property type="entry name" value="Copper-exporting P-type ATPase A"/>
    <property type="match status" value="1"/>
</dbReference>
<protein>
    <recommendedName>
        <fullName evidence="2">Copper chaperone CopZ</fullName>
    </recommendedName>
</protein>
<keyword evidence="3" id="KW-0963">Cytoplasm</keyword>
<comment type="caution">
    <text evidence="8">The sequence shown here is derived from an EMBL/GenBank/DDBJ whole genome shotgun (WGS) entry which is preliminary data.</text>
</comment>
<evidence type="ECO:0000259" key="7">
    <source>
        <dbReference type="PROSITE" id="PS50846"/>
    </source>
</evidence>
<dbReference type="CDD" id="cd00371">
    <property type="entry name" value="HMA"/>
    <property type="match status" value="1"/>
</dbReference>
<comment type="subcellular location">
    <subcellularLocation>
        <location evidence="1">Cytoplasm</location>
    </subcellularLocation>
</comment>
<dbReference type="PROSITE" id="PS50846">
    <property type="entry name" value="HMA_2"/>
    <property type="match status" value="1"/>
</dbReference>
<dbReference type="EMBL" id="JAEMWV010000004">
    <property type="protein sequence ID" value="MBN8251826.1"/>
    <property type="molecule type" value="Genomic_DNA"/>
</dbReference>
<evidence type="ECO:0000256" key="2">
    <source>
        <dbReference type="ARBA" id="ARBA00015313"/>
    </source>
</evidence>
<keyword evidence="6" id="KW-0143">Chaperone</keyword>
<evidence type="ECO:0000313" key="9">
    <source>
        <dbReference type="Proteomes" id="UP000664578"/>
    </source>
</evidence>
<dbReference type="InterPro" id="IPR036163">
    <property type="entry name" value="HMA_dom_sf"/>
</dbReference>
<dbReference type="GeneID" id="93683061"/>
<dbReference type="NCBIfam" id="TIGR00003">
    <property type="entry name" value="copper ion binding protein"/>
    <property type="match status" value="1"/>
</dbReference>
<keyword evidence="5" id="KW-0186">Copper</keyword>
<dbReference type="InterPro" id="IPR000428">
    <property type="entry name" value="Cu-bd"/>
</dbReference>
<keyword evidence="4" id="KW-0479">Metal-binding</keyword>
<dbReference type="Pfam" id="PF00403">
    <property type="entry name" value="HMA"/>
    <property type="match status" value="1"/>
</dbReference>
<evidence type="ECO:0000256" key="3">
    <source>
        <dbReference type="ARBA" id="ARBA00022490"/>
    </source>
</evidence>
<accession>A0A8I1SNX2</accession>
<evidence type="ECO:0000313" key="8">
    <source>
        <dbReference type="EMBL" id="MBN8251826.1"/>
    </source>
</evidence>
<dbReference type="GO" id="GO:0005507">
    <property type="term" value="F:copper ion binding"/>
    <property type="evidence" value="ECO:0007669"/>
    <property type="project" value="InterPro"/>
</dbReference>
<dbReference type="InterPro" id="IPR017969">
    <property type="entry name" value="Heavy-metal-associated_CS"/>
</dbReference>
<dbReference type="InterPro" id="IPR006122">
    <property type="entry name" value="HMA_Cu_ion-bd"/>
</dbReference>
<dbReference type="SUPFAM" id="SSF55008">
    <property type="entry name" value="HMA, heavy metal-associated domain"/>
    <property type="match status" value="1"/>
</dbReference>
<dbReference type="InterPro" id="IPR006121">
    <property type="entry name" value="HMA_dom"/>
</dbReference>
<dbReference type="Proteomes" id="UP000664578">
    <property type="component" value="Unassembled WGS sequence"/>
</dbReference>
<dbReference type="RefSeq" id="WP_119542741.1">
    <property type="nucleotide sequence ID" value="NZ_CM125968.1"/>
</dbReference>
<dbReference type="GO" id="GO:0005737">
    <property type="term" value="C:cytoplasm"/>
    <property type="evidence" value="ECO:0007669"/>
    <property type="project" value="UniProtKB-SubCell"/>
</dbReference>
<sequence>MEQTVLSVQGMSCGHCVKAVEGTVSELSGVKSVKVNLESATVEVEYDESKVSLETIKESIDDQGYDVA</sequence>